<reference evidence="4" key="1">
    <citation type="journal article" date="2014" name="Front. Microbiol.">
        <title>High frequency of phylogenetically diverse reductive dehalogenase-homologous genes in deep subseafloor sedimentary metagenomes.</title>
        <authorList>
            <person name="Kawai M."/>
            <person name="Futagami T."/>
            <person name="Toyoda A."/>
            <person name="Takaki Y."/>
            <person name="Nishi S."/>
            <person name="Hori S."/>
            <person name="Arai W."/>
            <person name="Tsubouchi T."/>
            <person name="Morono Y."/>
            <person name="Uchiyama I."/>
            <person name="Ito T."/>
            <person name="Fujiyama A."/>
            <person name="Inagaki F."/>
            <person name="Takami H."/>
        </authorList>
    </citation>
    <scope>NUCLEOTIDE SEQUENCE</scope>
    <source>
        <strain evidence="4">Expedition CK06-06</strain>
    </source>
</reference>
<dbReference type="SUPFAM" id="SSF56935">
    <property type="entry name" value="Porins"/>
    <property type="match status" value="1"/>
</dbReference>
<feature type="non-terminal residue" evidence="4">
    <location>
        <position position="225"/>
    </location>
</feature>
<evidence type="ECO:0000256" key="1">
    <source>
        <dbReference type="ARBA" id="ARBA00004442"/>
    </source>
</evidence>
<proteinExistence type="predicted"/>
<accession>X1L4P8</accession>
<evidence type="ECO:0000256" key="2">
    <source>
        <dbReference type="ARBA" id="ARBA00023136"/>
    </source>
</evidence>
<name>X1L4P8_9ZZZZ</name>
<dbReference type="AlphaFoldDB" id="X1L4P8"/>
<organism evidence="4">
    <name type="scientific">marine sediment metagenome</name>
    <dbReference type="NCBI Taxonomy" id="412755"/>
    <lineage>
        <taxon>unclassified sequences</taxon>
        <taxon>metagenomes</taxon>
        <taxon>ecological metagenomes</taxon>
    </lineage>
</organism>
<comment type="caution">
    <text evidence="4">The sequence shown here is derived from an EMBL/GenBank/DDBJ whole genome shotgun (WGS) entry which is preliminary data.</text>
</comment>
<dbReference type="EMBL" id="BARV01011978">
    <property type="protein sequence ID" value="GAI14332.1"/>
    <property type="molecule type" value="Genomic_DNA"/>
</dbReference>
<keyword evidence="2" id="KW-0472">Membrane</keyword>
<sequence>AVEYEDTSMGTGISLQMLRSPLAGGLEGETSTSSDKTQAYLYLAGNNLALRDIRGLVLNVEIGLKDIGGWGTEFLPQFELTSQINPRLKIRLNAQKEFRLARFSDLYFNQDYISINEDLPPLRPWGFGGGFTYSPTKIWNVSLEGFLNRGDNLIWNWETTSPLMRPLIRDILLKGGKLSWVLHLGGIFEQELAYTYQQVKNEDNPEKLVPGYPESSGELWLRWKP</sequence>
<dbReference type="GO" id="GO:0009279">
    <property type="term" value="C:cell outer membrane"/>
    <property type="evidence" value="ECO:0007669"/>
    <property type="project" value="UniProtKB-SubCell"/>
</dbReference>
<protein>
    <submittedName>
        <fullName evidence="4">Uncharacterized protein</fullName>
    </submittedName>
</protein>
<evidence type="ECO:0000256" key="3">
    <source>
        <dbReference type="ARBA" id="ARBA00023237"/>
    </source>
</evidence>
<feature type="non-terminal residue" evidence="4">
    <location>
        <position position="1"/>
    </location>
</feature>
<comment type="subcellular location">
    <subcellularLocation>
        <location evidence="1">Cell outer membrane</location>
    </subcellularLocation>
</comment>
<dbReference type="Gene3D" id="2.40.170.20">
    <property type="entry name" value="TonB-dependent receptor, beta-barrel domain"/>
    <property type="match status" value="1"/>
</dbReference>
<keyword evidence="3" id="KW-0998">Cell outer membrane</keyword>
<evidence type="ECO:0000313" key="4">
    <source>
        <dbReference type="EMBL" id="GAI14332.1"/>
    </source>
</evidence>
<gene>
    <name evidence="4" type="ORF">S06H3_22416</name>
</gene>
<dbReference type="InterPro" id="IPR036942">
    <property type="entry name" value="Beta-barrel_TonB_sf"/>
</dbReference>